<accession>A0A8D8ZM88</accession>
<proteinExistence type="predicted"/>
<name>A0A8D8ZM88_9HEMI</name>
<feature type="region of interest" description="Disordered" evidence="1">
    <location>
        <begin position="12"/>
        <end position="41"/>
    </location>
</feature>
<organism evidence="2">
    <name type="scientific">Cacopsylla melanoneura</name>
    <dbReference type="NCBI Taxonomy" id="428564"/>
    <lineage>
        <taxon>Eukaryota</taxon>
        <taxon>Metazoa</taxon>
        <taxon>Ecdysozoa</taxon>
        <taxon>Arthropoda</taxon>
        <taxon>Hexapoda</taxon>
        <taxon>Insecta</taxon>
        <taxon>Pterygota</taxon>
        <taxon>Neoptera</taxon>
        <taxon>Paraneoptera</taxon>
        <taxon>Hemiptera</taxon>
        <taxon>Sternorrhyncha</taxon>
        <taxon>Psylloidea</taxon>
        <taxon>Psyllidae</taxon>
        <taxon>Psyllinae</taxon>
        <taxon>Cacopsylla</taxon>
    </lineage>
</organism>
<dbReference type="EMBL" id="HBUF01523695">
    <property type="protein sequence ID" value="CAG6749530.1"/>
    <property type="molecule type" value="Transcribed_RNA"/>
</dbReference>
<sequence length="129" mass="14876">MPVTYSYTHEYEEKFDSIPPPASREKQTTKPPRASQTITPVPSFHRIHKIIAHHQHSTTNKIFDLHRSVPSNSLPSNDSQQTTLLDELNMLTYWTMAIIDHSILQDDDSTYQHANILDNDYNRPLHTPG</sequence>
<evidence type="ECO:0000256" key="1">
    <source>
        <dbReference type="SAM" id="MobiDB-lite"/>
    </source>
</evidence>
<evidence type="ECO:0000313" key="2">
    <source>
        <dbReference type="EMBL" id="CAG6749530.1"/>
    </source>
</evidence>
<reference evidence="2" key="1">
    <citation type="submission" date="2021-05" db="EMBL/GenBank/DDBJ databases">
        <authorList>
            <person name="Alioto T."/>
            <person name="Alioto T."/>
            <person name="Gomez Garrido J."/>
        </authorList>
    </citation>
    <scope>NUCLEOTIDE SEQUENCE</scope>
</reference>
<protein>
    <submittedName>
        <fullName evidence="2">Uncharacterized protein</fullName>
    </submittedName>
</protein>
<dbReference type="AlphaFoldDB" id="A0A8D8ZM88"/>